<dbReference type="Pfam" id="PF00535">
    <property type="entry name" value="Glycos_transf_2"/>
    <property type="match status" value="1"/>
</dbReference>
<accession>E6NA38</accession>
<protein>
    <recommendedName>
        <fullName evidence="1">Glycosyltransferase 2-like domain-containing protein</fullName>
    </recommendedName>
</protein>
<sequence length="224" mass="26607">MKEDHYIWGSIIIPTISDDPLALKYLPTDLGKHGIEVIISRDRGWRNPSRTRNVGALRAKGRVLCFMDDDVKLNVNKLTEYMKKVKNDQHIFIAYEPPHILIVDKNQFLKAGGYDERFAPRFFEDIEIRYALKRLGLKELRINPIMIELSELRPTTSAGRGLRYVQLQRRSIWFHTEYKMLNIKSMVLRRHPVLLFLNLLWYVEWKIFKKNLKRSIITYLHKAN</sequence>
<organism evidence="2">
    <name type="scientific">Caldiarchaeum subterraneum</name>
    <dbReference type="NCBI Taxonomy" id="311458"/>
    <lineage>
        <taxon>Archaea</taxon>
        <taxon>Nitrososphaerota</taxon>
        <taxon>Candidatus Caldarchaeales</taxon>
        <taxon>Candidatus Caldarchaeaceae</taxon>
        <taxon>Candidatus Caldarchaeum</taxon>
    </lineage>
</organism>
<dbReference type="Gene3D" id="3.90.550.10">
    <property type="entry name" value="Spore Coat Polysaccharide Biosynthesis Protein SpsA, Chain A"/>
    <property type="match status" value="1"/>
</dbReference>
<dbReference type="CDD" id="cd00761">
    <property type="entry name" value="Glyco_tranf_GTA_type"/>
    <property type="match status" value="1"/>
</dbReference>
<name>E6NA38_CALS0</name>
<dbReference type="SUPFAM" id="SSF53448">
    <property type="entry name" value="Nucleotide-diphospho-sugar transferases"/>
    <property type="match status" value="1"/>
</dbReference>
<feature type="domain" description="Glycosyltransferase 2-like" evidence="1">
    <location>
        <begin position="38"/>
        <end position="106"/>
    </location>
</feature>
<reference evidence="2" key="2">
    <citation type="journal article" date="2011" name="Nucleic Acids Res.">
        <title>Insights into the evolution of Archaea and eukaryotic protein modifier systems revealed by the genome of a novel archaeal group.</title>
        <authorList>
            <person name="Nunoura T."/>
            <person name="Takaki Y."/>
            <person name="Kakuta J."/>
            <person name="Nishi S."/>
            <person name="Sugahara J."/>
            <person name="Kazama H."/>
            <person name="Chee G."/>
            <person name="Hattori M."/>
            <person name="Kanai A."/>
            <person name="Atomi H."/>
            <person name="Takai K."/>
            <person name="Takami H."/>
        </authorList>
    </citation>
    <scope>NUCLEOTIDE SEQUENCE</scope>
</reference>
<dbReference type="EMBL" id="AP011887">
    <property type="protein sequence ID" value="BAJ49194.1"/>
    <property type="molecule type" value="Genomic_DNA"/>
</dbReference>
<dbReference type="InterPro" id="IPR001173">
    <property type="entry name" value="Glyco_trans_2-like"/>
</dbReference>
<gene>
    <name evidence="2" type="ORF">HGMM_F51A06C37</name>
</gene>
<dbReference type="InterPro" id="IPR029044">
    <property type="entry name" value="Nucleotide-diphossugar_trans"/>
</dbReference>
<dbReference type="AlphaFoldDB" id="E6NA38"/>
<evidence type="ECO:0000313" key="2">
    <source>
        <dbReference type="EMBL" id="BAJ49194.1"/>
    </source>
</evidence>
<evidence type="ECO:0000259" key="1">
    <source>
        <dbReference type="Pfam" id="PF00535"/>
    </source>
</evidence>
<proteinExistence type="predicted"/>
<reference evidence="2" key="1">
    <citation type="journal article" date="2005" name="Environ. Microbiol.">
        <title>Genetic and functional properties of uncultivated thermophilic crenarchaeotes from a subsurface gold mine as revealed by analysis of genome fragments.</title>
        <authorList>
            <person name="Nunoura T."/>
            <person name="Hirayama H."/>
            <person name="Takami H."/>
            <person name="Oida H."/>
            <person name="Nishi S."/>
            <person name="Shimamura S."/>
            <person name="Suzuki Y."/>
            <person name="Inagaki F."/>
            <person name="Takai K."/>
            <person name="Nealson K.H."/>
            <person name="Horikoshi K."/>
        </authorList>
    </citation>
    <scope>NUCLEOTIDE SEQUENCE</scope>
</reference>